<dbReference type="InterPro" id="IPR029057">
    <property type="entry name" value="PRTase-like"/>
</dbReference>
<dbReference type="GO" id="GO:0006166">
    <property type="term" value="P:purine ribonucleoside salvage"/>
    <property type="evidence" value="ECO:0007669"/>
    <property type="project" value="UniProtKB-KW"/>
</dbReference>
<dbReference type="InterPro" id="IPR050408">
    <property type="entry name" value="HGPRT"/>
</dbReference>
<keyword evidence="8 15" id="KW-0808">Transferase</keyword>
<dbReference type="InterPro" id="IPR005904">
    <property type="entry name" value="Hxn_phspho_trans"/>
</dbReference>
<evidence type="ECO:0000256" key="5">
    <source>
        <dbReference type="ARBA" id="ARBA00011895"/>
    </source>
</evidence>
<dbReference type="GO" id="GO:0046100">
    <property type="term" value="P:hypoxanthine metabolic process"/>
    <property type="evidence" value="ECO:0007669"/>
    <property type="project" value="TreeGrafter"/>
</dbReference>
<dbReference type="GO" id="GO:0005829">
    <property type="term" value="C:cytosol"/>
    <property type="evidence" value="ECO:0007669"/>
    <property type="project" value="TreeGrafter"/>
</dbReference>
<comment type="cofactor">
    <cofactor evidence="1 15">
        <name>Mg(2+)</name>
        <dbReference type="ChEBI" id="CHEBI:18420"/>
    </cofactor>
</comment>
<dbReference type="CDD" id="cd06223">
    <property type="entry name" value="PRTases_typeI"/>
    <property type="match status" value="1"/>
</dbReference>
<organism evidence="17 18">
    <name type="scientific">Telmatocola sphagniphila</name>
    <dbReference type="NCBI Taxonomy" id="1123043"/>
    <lineage>
        <taxon>Bacteria</taxon>
        <taxon>Pseudomonadati</taxon>
        <taxon>Planctomycetota</taxon>
        <taxon>Planctomycetia</taxon>
        <taxon>Gemmatales</taxon>
        <taxon>Gemmataceae</taxon>
    </lineage>
</organism>
<comment type="catalytic activity">
    <reaction evidence="13">
        <text>GMP + diphosphate = guanine + 5-phospho-alpha-D-ribose 1-diphosphate</text>
        <dbReference type="Rhea" id="RHEA:25424"/>
        <dbReference type="ChEBI" id="CHEBI:16235"/>
        <dbReference type="ChEBI" id="CHEBI:33019"/>
        <dbReference type="ChEBI" id="CHEBI:58017"/>
        <dbReference type="ChEBI" id="CHEBI:58115"/>
        <dbReference type="EC" id="2.4.2.8"/>
    </reaction>
    <physiologicalReaction direction="right-to-left" evidence="13">
        <dbReference type="Rhea" id="RHEA:25426"/>
    </physiologicalReaction>
</comment>
<comment type="catalytic activity">
    <reaction evidence="14">
        <text>IMP + diphosphate = hypoxanthine + 5-phospho-alpha-D-ribose 1-diphosphate</text>
        <dbReference type="Rhea" id="RHEA:17973"/>
        <dbReference type="ChEBI" id="CHEBI:17368"/>
        <dbReference type="ChEBI" id="CHEBI:33019"/>
        <dbReference type="ChEBI" id="CHEBI:58017"/>
        <dbReference type="ChEBI" id="CHEBI:58053"/>
        <dbReference type="EC" id="2.4.2.8"/>
    </reaction>
    <physiologicalReaction direction="right-to-left" evidence="14">
        <dbReference type="Rhea" id="RHEA:17975"/>
    </physiologicalReaction>
</comment>
<comment type="similarity">
    <text evidence="4 15">Belongs to the purine/pyrimidine phosphoribosyltransferase family.</text>
</comment>
<dbReference type="GO" id="GO:0032263">
    <property type="term" value="P:GMP salvage"/>
    <property type="evidence" value="ECO:0007669"/>
    <property type="project" value="TreeGrafter"/>
</dbReference>
<dbReference type="Pfam" id="PF00156">
    <property type="entry name" value="Pribosyltran"/>
    <property type="match status" value="1"/>
</dbReference>
<dbReference type="Proteomes" id="UP000676194">
    <property type="component" value="Chromosome"/>
</dbReference>
<dbReference type="PANTHER" id="PTHR43340">
    <property type="entry name" value="HYPOXANTHINE-GUANINE PHOSPHORIBOSYLTRANSFERASE"/>
    <property type="match status" value="1"/>
</dbReference>
<evidence type="ECO:0000256" key="15">
    <source>
        <dbReference type="RuleBase" id="RU364099"/>
    </source>
</evidence>
<evidence type="ECO:0000259" key="16">
    <source>
        <dbReference type="Pfam" id="PF00156"/>
    </source>
</evidence>
<gene>
    <name evidence="17" type="primary">hpt</name>
    <name evidence="17" type="ORF">KIH39_16670</name>
</gene>
<evidence type="ECO:0000256" key="13">
    <source>
        <dbReference type="ARBA" id="ARBA00048811"/>
    </source>
</evidence>
<reference evidence="17" key="1">
    <citation type="submission" date="2021-05" db="EMBL/GenBank/DDBJ databases">
        <title>Complete genome sequence of the cellulolytic planctomycete Telmatocola sphagniphila SP2T and characterization of the first cellulase from planctomycetes.</title>
        <authorList>
            <person name="Rakitin A.L."/>
            <person name="Beletsky A.V."/>
            <person name="Naumoff D.G."/>
            <person name="Kulichevskaya I.S."/>
            <person name="Mardanov A.V."/>
            <person name="Ravin N.V."/>
            <person name="Dedysh S.N."/>
        </authorList>
    </citation>
    <scope>NUCLEOTIDE SEQUENCE</scope>
    <source>
        <strain evidence="17">SP2T</strain>
    </source>
</reference>
<evidence type="ECO:0000256" key="11">
    <source>
        <dbReference type="ARBA" id="ARBA00022741"/>
    </source>
</evidence>
<dbReference type="EMBL" id="CP074694">
    <property type="protein sequence ID" value="QVL34934.1"/>
    <property type="molecule type" value="Genomic_DNA"/>
</dbReference>
<name>A0A8E6BBC1_9BACT</name>
<dbReference type="NCBIfam" id="TIGR01203">
    <property type="entry name" value="HGPRTase"/>
    <property type="match status" value="1"/>
</dbReference>
<evidence type="ECO:0000256" key="9">
    <source>
        <dbReference type="ARBA" id="ARBA00022723"/>
    </source>
</evidence>
<evidence type="ECO:0000256" key="2">
    <source>
        <dbReference type="ARBA" id="ARBA00004496"/>
    </source>
</evidence>
<dbReference type="GO" id="GO:0006178">
    <property type="term" value="P:guanine salvage"/>
    <property type="evidence" value="ECO:0007669"/>
    <property type="project" value="TreeGrafter"/>
</dbReference>
<dbReference type="Gene3D" id="3.40.50.2020">
    <property type="match status" value="1"/>
</dbReference>
<evidence type="ECO:0000256" key="3">
    <source>
        <dbReference type="ARBA" id="ARBA00004669"/>
    </source>
</evidence>
<evidence type="ECO:0000256" key="6">
    <source>
        <dbReference type="ARBA" id="ARBA00022490"/>
    </source>
</evidence>
<keyword evidence="11 15" id="KW-0547">Nucleotide-binding</keyword>
<dbReference type="InterPro" id="IPR000836">
    <property type="entry name" value="PRTase_dom"/>
</dbReference>
<evidence type="ECO:0000256" key="8">
    <source>
        <dbReference type="ARBA" id="ARBA00022679"/>
    </source>
</evidence>
<dbReference type="PANTHER" id="PTHR43340:SF1">
    <property type="entry name" value="HYPOXANTHINE PHOSPHORIBOSYLTRANSFERASE"/>
    <property type="match status" value="1"/>
</dbReference>
<accession>A0A8E6BBC1</accession>
<dbReference type="GO" id="GO:0000287">
    <property type="term" value="F:magnesium ion binding"/>
    <property type="evidence" value="ECO:0007669"/>
    <property type="project" value="TreeGrafter"/>
</dbReference>
<evidence type="ECO:0000256" key="10">
    <source>
        <dbReference type="ARBA" id="ARBA00022726"/>
    </source>
</evidence>
<dbReference type="SUPFAM" id="SSF53271">
    <property type="entry name" value="PRTase-like"/>
    <property type="match status" value="1"/>
</dbReference>
<dbReference type="GO" id="GO:0000166">
    <property type="term" value="F:nucleotide binding"/>
    <property type="evidence" value="ECO:0007669"/>
    <property type="project" value="UniProtKB-KW"/>
</dbReference>
<keyword evidence="9 15" id="KW-0479">Metal-binding</keyword>
<evidence type="ECO:0000313" key="18">
    <source>
        <dbReference type="Proteomes" id="UP000676194"/>
    </source>
</evidence>
<dbReference type="UniPathway" id="UPA00591">
    <property type="reaction ID" value="UER00648"/>
</dbReference>
<keyword evidence="12 15" id="KW-0460">Magnesium</keyword>
<comment type="pathway">
    <text evidence="3 15">Purine metabolism; IMP biosynthesis via salvage pathway; IMP from hypoxanthine: step 1/1.</text>
</comment>
<dbReference type="EC" id="2.4.2.8" evidence="5 15"/>
<feature type="domain" description="Phosphoribosyltransferase" evidence="16">
    <location>
        <begin position="9"/>
        <end position="154"/>
    </location>
</feature>
<evidence type="ECO:0000256" key="1">
    <source>
        <dbReference type="ARBA" id="ARBA00001946"/>
    </source>
</evidence>
<evidence type="ECO:0000313" key="17">
    <source>
        <dbReference type="EMBL" id="QVL34934.1"/>
    </source>
</evidence>
<evidence type="ECO:0000256" key="12">
    <source>
        <dbReference type="ARBA" id="ARBA00022842"/>
    </source>
</evidence>
<evidence type="ECO:0000256" key="7">
    <source>
        <dbReference type="ARBA" id="ARBA00022676"/>
    </source>
</evidence>
<evidence type="ECO:0000256" key="14">
    <source>
        <dbReference type="ARBA" id="ARBA00049402"/>
    </source>
</evidence>
<dbReference type="AlphaFoldDB" id="A0A8E6BBC1"/>
<sequence length="173" mass="19081">MQTMISAAEIQKRVDEVAAEITKVYGDQPITIVGVLTGCLVFLADLIRRLEMPLRIALVQASSYRGTSTTSGQLKVQDDLLPDLRGKHLLILDDILDTGQTLHYMVGHMHKLGAASVRVAVLLRKVGRQKIPLDPDFFGFEIPDAFVVGYGLDYDDEYRNLPYIGILGGVVDP</sequence>
<keyword evidence="6 15" id="KW-0963">Cytoplasm</keyword>
<keyword evidence="10 15" id="KW-0660">Purine salvage</keyword>
<keyword evidence="7 15" id="KW-0328">Glycosyltransferase</keyword>
<dbReference type="GO" id="GO:0032264">
    <property type="term" value="P:IMP salvage"/>
    <property type="evidence" value="ECO:0007669"/>
    <property type="project" value="UniProtKB-UniPathway"/>
</dbReference>
<dbReference type="GO" id="GO:0004422">
    <property type="term" value="F:hypoxanthine phosphoribosyltransferase activity"/>
    <property type="evidence" value="ECO:0007669"/>
    <property type="project" value="InterPro"/>
</dbReference>
<proteinExistence type="inferred from homology"/>
<protein>
    <recommendedName>
        <fullName evidence="5 15">Hypoxanthine phosphoribosyltransferase</fullName>
        <ecNumber evidence="5 15">2.4.2.8</ecNumber>
    </recommendedName>
</protein>
<evidence type="ECO:0000256" key="4">
    <source>
        <dbReference type="ARBA" id="ARBA00008391"/>
    </source>
</evidence>
<comment type="subcellular location">
    <subcellularLocation>
        <location evidence="2 15">Cytoplasm</location>
    </subcellularLocation>
</comment>
<keyword evidence="18" id="KW-1185">Reference proteome</keyword>
<dbReference type="KEGG" id="tsph:KIH39_16670"/>